<gene>
    <name evidence="6" type="ORF">E6K78_09950</name>
</gene>
<dbReference type="Proteomes" id="UP000316609">
    <property type="component" value="Unassembled WGS sequence"/>
</dbReference>
<evidence type="ECO:0000256" key="1">
    <source>
        <dbReference type="ARBA" id="ARBA00022898"/>
    </source>
</evidence>
<dbReference type="AlphaFoldDB" id="A0A538TKD3"/>
<name>A0A538TKD3_UNCEI</name>
<protein>
    <recommendedName>
        <fullName evidence="2">Pyridoxal phosphate homeostasis protein</fullName>
        <shortName evidence="2">PLP homeostasis protein</shortName>
    </recommendedName>
</protein>
<evidence type="ECO:0000256" key="3">
    <source>
        <dbReference type="PIRSR" id="PIRSR004848-1"/>
    </source>
</evidence>
<organism evidence="6 7">
    <name type="scientific">Eiseniibacteriota bacterium</name>
    <dbReference type="NCBI Taxonomy" id="2212470"/>
    <lineage>
        <taxon>Bacteria</taxon>
        <taxon>Candidatus Eiseniibacteriota</taxon>
    </lineage>
</organism>
<comment type="function">
    <text evidence="2">Pyridoxal 5'-phosphate (PLP)-binding protein, which is involved in PLP homeostasis.</text>
</comment>
<dbReference type="GO" id="GO:0030170">
    <property type="term" value="F:pyridoxal phosphate binding"/>
    <property type="evidence" value="ECO:0007669"/>
    <property type="project" value="UniProtKB-UniRule"/>
</dbReference>
<dbReference type="NCBIfam" id="TIGR00044">
    <property type="entry name" value="YggS family pyridoxal phosphate-dependent enzyme"/>
    <property type="match status" value="1"/>
</dbReference>
<feature type="modified residue" description="N6-(pyridoxal phosphate)lysine" evidence="2 3">
    <location>
        <position position="40"/>
    </location>
</feature>
<dbReference type="InterPro" id="IPR001608">
    <property type="entry name" value="Ala_racemase_N"/>
</dbReference>
<dbReference type="InterPro" id="IPR011078">
    <property type="entry name" value="PyrdxlP_homeostasis"/>
</dbReference>
<keyword evidence="1 2" id="KW-0663">Pyridoxal phosphate</keyword>
<dbReference type="SUPFAM" id="SSF51419">
    <property type="entry name" value="PLP-binding barrel"/>
    <property type="match status" value="1"/>
</dbReference>
<comment type="similarity">
    <text evidence="2 4">Belongs to the pyridoxal phosphate-binding protein YggS/PROSC family.</text>
</comment>
<dbReference type="PIRSF" id="PIRSF004848">
    <property type="entry name" value="YBL036c_PLPDEIII"/>
    <property type="match status" value="1"/>
</dbReference>
<proteinExistence type="inferred from homology"/>
<evidence type="ECO:0000256" key="4">
    <source>
        <dbReference type="RuleBase" id="RU004514"/>
    </source>
</evidence>
<evidence type="ECO:0000313" key="6">
    <source>
        <dbReference type="EMBL" id="TMQ64070.1"/>
    </source>
</evidence>
<dbReference type="CDD" id="cd00635">
    <property type="entry name" value="PLPDE_III_YBL036c_like"/>
    <property type="match status" value="1"/>
</dbReference>
<feature type="domain" description="Alanine racemase N-terminal" evidence="5">
    <location>
        <begin position="19"/>
        <end position="230"/>
    </location>
</feature>
<dbReference type="FunFam" id="3.20.20.10:FF:000018">
    <property type="entry name" value="Pyridoxal phosphate homeostasis protein"/>
    <property type="match status" value="1"/>
</dbReference>
<dbReference type="PANTHER" id="PTHR10146:SF14">
    <property type="entry name" value="PYRIDOXAL PHOSPHATE HOMEOSTASIS PROTEIN"/>
    <property type="match status" value="1"/>
</dbReference>
<accession>A0A538TKD3</accession>
<evidence type="ECO:0000259" key="5">
    <source>
        <dbReference type="Pfam" id="PF01168"/>
    </source>
</evidence>
<dbReference type="InterPro" id="IPR029066">
    <property type="entry name" value="PLP-binding_barrel"/>
</dbReference>
<reference evidence="6 7" key="1">
    <citation type="journal article" date="2019" name="Nat. Microbiol.">
        <title>Mediterranean grassland soil C-N compound turnover is dependent on rainfall and depth, and is mediated by genomically divergent microorganisms.</title>
        <authorList>
            <person name="Diamond S."/>
            <person name="Andeer P.F."/>
            <person name="Li Z."/>
            <person name="Crits-Christoph A."/>
            <person name="Burstein D."/>
            <person name="Anantharaman K."/>
            <person name="Lane K.R."/>
            <person name="Thomas B.C."/>
            <person name="Pan C."/>
            <person name="Northen T.R."/>
            <person name="Banfield J.F."/>
        </authorList>
    </citation>
    <scope>NUCLEOTIDE SEQUENCE [LARGE SCALE GENOMIC DNA]</scope>
    <source>
        <strain evidence="6">WS_8</strain>
    </source>
</reference>
<dbReference type="HAMAP" id="MF_02087">
    <property type="entry name" value="PLP_homeostasis"/>
    <property type="match status" value="1"/>
</dbReference>
<dbReference type="EMBL" id="VBOY01000096">
    <property type="protein sequence ID" value="TMQ64070.1"/>
    <property type="molecule type" value="Genomic_DNA"/>
</dbReference>
<sequence length="234" mass="24740">MNAGPPALSARLEDIRGRIARAAERSGRVADAVTLVGATKLVPAGRVREAVALGLSDLGESRIQEAEGKIDAVGRAAARWHMIGHLQRNKAGRAVELFDRVHGVDGMSVAEALSRRATEARRRIAVLVQVNVGREASKFGVAPDELEPLLEGVAALPGLALDGLMTVGPAVERAEDARATFAALRTVRDRAEQRLGLKLPELSMGMSGDFEVAVEEGATLVRVGTALFGRRDGT</sequence>
<comment type="caution">
    <text evidence="6">The sequence shown here is derived from an EMBL/GenBank/DDBJ whole genome shotgun (WGS) entry which is preliminary data.</text>
</comment>
<evidence type="ECO:0000313" key="7">
    <source>
        <dbReference type="Proteomes" id="UP000316609"/>
    </source>
</evidence>
<dbReference type="Pfam" id="PF01168">
    <property type="entry name" value="Ala_racemase_N"/>
    <property type="match status" value="1"/>
</dbReference>
<evidence type="ECO:0000256" key="2">
    <source>
        <dbReference type="HAMAP-Rule" id="MF_02087"/>
    </source>
</evidence>
<dbReference type="PANTHER" id="PTHR10146">
    <property type="entry name" value="PROLINE SYNTHETASE CO-TRANSCRIBED BACTERIAL HOMOLOG PROTEIN"/>
    <property type="match status" value="1"/>
</dbReference>
<dbReference type="Gene3D" id="3.20.20.10">
    <property type="entry name" value="Alanine racemase"/>
    <property type="match status" value="1"/>
</dbReference>
<comment type="cofactor">
    <cofactor evidence="3">
        <name>pyridoxal 5'-phosphate</name>
        <dbReference type="ChEBI" id="CHEBI:597326"/>
    </cofactor>
</comment>